<keyword evidence="7" id="KW-1185">Reference proteome</keyword>
<keyword evidence="3" id="KW-0238">DNA-binding</keyword>
<dbReference type="SUPFAM" id="SSF52540">
    <property type="entry name" value="P-loop containing nucleoside triphosphate hydrolases"/>
    <property type="match status" value="1"/>
</dbReference>
<dbReference type="PANTHER" id="PTHR11361:SF14">
    <property type="entry name" value="DNA MISMATCH REPAIR PROTEIN MUTS, TYPE 2"/>
    <property type="match status" value="1"/>
</dbReference>
<evidence type="ECO:0000256" key="2">
    <source>
        <dbReference type="ARBA" id="ARBA00022840"/>
    </source>
</evidence>
<reference evidence="6 7" key="1">
    <citation type="submission" date="2024-08" db="EMBL/GenBank/DDBJ databases">
        <title>Whole-genome sequencing of halo(alkali)philic microorganisms from hypersaline lakes.</title>
        <authorList>
            <person name="Sorokin D.Y."/>
            <person name="Merkel A.Y."/>
            <person name="Messina E."/>
            <person name="Yakimov M."/>
        </authorList>
    </citation>
    <scope>NUCLEOTIDE SEQUENCE [LARGE SCALE GENOMIC DNA]</scope>
    <source>
        <strain evidence="6 7">Cl-TMA</strain>
    </source>
</reference>
<dbReference type="Gene3D" id="3.40.50.300">
    <property type="entry name" value="P-loop containing nucleotide triphosphate hydrolases"/>
    <property type="match status" value="1"/>
</dbReference>
<evidence type="ECO:0000313" key="6">
    <source>
        <dbReference type="EMBL" id="MFA9459847.1"/>
    </source>
</evidence>
<dbReference type="InterPro" id="IPR005747">
    <property type="entry name" value="MutS2"/>
</dbReference>
<comment type="caution">
    <text evidence="6">The sequence shown here is derived from an EMBL/GenBank/DDBJ whole genome shotgun (WGS) entry which is preliminary data.</text>
</comment>
<keyword evidence="2" id="KW-0067">ATP-binding</keyword>
<evidence type="ECO:0000256" key="3">
    <source>
        <dbReference type="ARBA" id="ARBA00023125"/>
    </source>
</evidence>
<dbReference type="InterPro" id="IPR027417">
    <property type="entry name" value="P-loop_NTPase"/>
</dbReference>
<protein>
    <submittedName>
        <fullName evidence="6">DNA mismatch repair protein MutS</fullName>
    </submittedName>
</protein>
<evidence type="ECO:0000259" key="4">
    <source>
        <dbReference type="SMART" id="SM00533"/>
    </source>
</evidence>
<accession>A0ABV4TS64</accession>
<organism evidence="6 7">
    <name type="scientific">Thiohalorhabdus methylotrophus</name>
    <dbReference type="NCBI Taxonomy" id="3242694"/>
    <lineage>
        <taxon>Bacteria</taxon>
        <taxon>Pseudomonadati</taxon>
        <taxon>Pseudomonadota</taxon>
        <taxon>Gammaproteobacteria</taxon>
        <taxon>Thiohalorhabdales</taxon>
        <taxon>Thiohalorhabdaceae</taxon>
        <taxon>Thiohalorhabdus</taxon>
    </lineage>
</organism>
<gene>
    <name evidence="6" type="ORF">ACERLL_03300</name>
</gene>
<dbReference type="SMART" id="SM00534">
    <property type="entry name" value="MUTSac"/>
    <property type="match status" value="1"/>
</dbReference>
<dbReference type="NCBIfam" id="TIGR01069">
    <property type="entry name" value="mutS2"/>
    <property type="match status" value="1"/>
</dbReference>
<dbReference type="SMART" id="SM00533">
    <property type="entry name" value="MUTSd"/>
    <property type="match status" value="1"/>
</dbReference>
<sequence>MQSDLNTLEFESIRRSLDGECATPYGKEAARNLEPAPGLEVARAFQGAVTTARQGLEEGDGPQLDELPDVRAALRQARQEGASPLNGMALRNLVTLLQAGDYLGRALEKRPGLYVGDPADLNGASPLIDHLDALVDTMGKVRSGASEDLATLHDEVKQVRGDLNKQVDKKLKDKKLAPSLVEPKTEHYSGPRRVLAVKTEAVGAIKGVRREALSRGRGVMVEPMEWIPLNNRLEQLSREIDAEERRVLREATATVREHVQPLQRLLDAVTWIDLALGAGRLSLKIDARPPELVEAPRLDLRSACHPALVAGHKNGGPAPVPLSVHLEPEHPMVLVTGPNTGGKTVAIKTIGLLATMAFCGLHIPAAEGTVIGAYHRILVDIGDHQNILHHVSTFAGHVEVLKQILAEADDRTLVLMDEMGTGTDPEEGAALAMSVLEELAGRGVQGVFTTHLSPLKGFAAEHPDIANANMRFDFDRLQPTYRLEVGEPGASLGLVVAERNGLEGPLLERARGHLEELRPGATTEGSKQG</sequence>
<dbReference type="SUPFAM" id="SSF48334">
    <property type="entry name" value="DNA repair protein MutS, domain III"/>
    <property type="match status" value="1"/>
</dbReference>
<evidence type="ECO:0000313" key="7">
    <source>
        <dbReference type="Proteomes" id="UP001575181"/>
    </source>
</evidence>
<dbReference type="RefSeq" id="WP_373654632.1">
    <property type="nucleotide sequence ID" value="NZ_JBGUAW010000002.1"/>
</dbReference>
<evidence type="ECO:0000256" key="1">
    <source>
        <dbReference type="ARBA" id="ARBA00022741"/>
    </source>
</evidence>
<dbReference type="Pfam" id="PF00488">
    <property type="entry name" value="MutS_V"/>
    <property type="match status" value="1"/>
</dbReference>
<evidence type="ECO:0000259" key="5">
    <source>
        <dbReference type="SMART" id="SM00534"/>
    </source>
</evidence>
<dbReference type="PANTHER" id="PTHR11361">
    <property type="entry name" value="DNA MISMATCH REPAIR PROTEIN MUTS FAMILY MEMBER"/>
    <property type="match status" value="1"/>
</dbReference>
<dbReference type="InterPro" id="IPR036187">
    <property type="entry name" value="DNA_mismatch_repair_MutS_sf"/>
</dbReference>
<dbReference type="EMBL" id="JBGUAW010000002">
    <property type="protein sequence ID" value="MFA9459847.1"/>
    <property type="molecule type" value="Genomic_DNA"/>
</dbReference>
<feature type="domain" description="DNA mismatch repair protein MutS core" evidence="4">
    <location>
        <begin position="8"/>
        <end position="311"/>
    </location>
</feature>
<dbReference type="InterPro" id="IPR045076">
    <property type="entry name" value="MutS"/>
</dbReference>
<keyword evidence="1" id="KW-0547">Nucleotide-binding</keyword>
<proteinExistence type="predicted"/>
<dbReference type="InterPro" id="IPR007696">
    <property type="entry name" value="DNA_mismatch_repair_MutS_core"/>
</dbReference>
<feature type="domain" description="DNA mismatch repair proteins mutS family" evidence="5">
    <location>
        <begin position="330"/>
        <end position="515"/>
    </location>
</feature>
<name>A0ABV4TS64_9GAMM</name>
<dbReference type="Proteomes" id="UP001575181">
    <property type="component" value="Unassembled WGS sequence"/>
</dbReference>
<dbReference type="InterPro" id="IPR000432">
    <property type="entry name" value="DNA_mismatch_repair_MutS_C"/>
</dbReference>